<gene>
    <name evidence="1" type="ORF">AU467_15130</name>
</gene>
<name>A0A124GGT1_RHILI</name>
<proteinExistence type="predicted"/>
<evidence type="ECO:0000313" key="2">
    <source>
        <dbReference type="Proteomes" id="UP000053176"/>
    </source>
</evidence>
<dbReference type="Proteomes" id="UP000053176">
    <property type="component" value="Unassembled WGS sequence"/>
</dbReference>
<accession>A0A124GGT1</accession>
<reference evidence="1 2" key="1">
    <citation type="submission" date="2015-12" db="EMBL/GenBank/DDBJ databases">
        <title>Draft genome sequence of Mesorhizobium sp. UFLA 01-765, a multitolerant efficient symbiont and plant-growth promoting strain isolated from Zn-mining soil using Leucaena leucocephala as a trap plant.</title>
        <authorList>
            <person name="Rangel W.M."/>
            <person name="Thijs S."/>
            <person name="Longatti S.M."/>
            <person name="Moreira F.M."/>
            <person name="Weyens N."/>
            <person name="Vangronsveld J."/>
            <person name="Van Hamme J.D."/>
            <person name="Bottos E.M."/>
            <person name="Rineau F."/>
        </authorList>
    </citation>
    <scope>NUCLEOTIDE SEQUENCE [LARGE SCALE GENOMIC DNA]</scope>
    <source>
        <strain evidence="1 2">UFLA 01-765</strain>
    </source>
</reference>
<dbReference type="OrthoDB" id="8096449at2"/>
<dbReference type="EMBL" id="LPWA01000068">
    <property type="protein sequence ID" value="KUM27728.1"/>
    <property type="molecule type" value="Genomic_DNA"/>
</dbReference>
<evidence type="ECO:0000313" key="1">
    <source>
        <dbReference type="EMBL" id="KUM27728.1"/>
    </source>
</evidence>
<organism evidence="1 2">
    <name type="scientific">Rhizobium loti</name>
    <name type="common">Mesorhizobium loti</name>
    <dbReference type="NCBI Taxonomy" id="381"/>
    <lineage>
        <taxon>Bacteria</taxon>
        <taxon>Pseudomonadati</taxon>
        <taxon>Pseudomonadota</taxon>
        <taxon>Alphaproteobacteria</taxon>
        <taxon>Hyphomicrobiales</taxon>
        <taxon>Phyllobacteriaceae</taxon>
        <taxon>Mesorhizobium</taxon>
    </lineage>
</organism>
<dbReference type="AlphaFoldDB" id="A0A124GGT1"/>
<sequence>MKRTDKARPFVPTEIHVGTVTDEQGAIGILSIRTTEGLLDIALDRYAAEAIVNAIGTIQSKLEAAEA</sequence>
<comment type="caution">
    <text evidence="1">The sequence shown here is derived from an EMBL/GenBank/DDBJ whole genome shotgun (WGS) entry which is preliminary data.</text>
</comment>
<protein>
    <submittedName>
        <fullName evidence="1">Uncharacterized protein</fullName>
    </submittedName>
</protein>